<dbReference type="Proteomes" id="UP000199630">
    <property type="component" value="Unassembled WGS sequence"/>
</dbReference>
<evidence type="ECO:0000259" key="1">
    <source>
        <dbReference type="Pfam" id="PF13472"/>
    </source>
</evidence>
<organism evidence="2 3">
    <name type="scientific">Celeribacter neptunius</name>
    <dbReference type="NCBI Taxonomy" id="588602"/>
    <lineage>
        <taxon>Bacteria</taxon>
        <taxon>Pseudomonadati</taxon>
        <taxon>Pseudomonadota</taxon>
        <taxon>Alphaproteobacteria</taxon>
        <taxon>Rhodobacterales</taxon>
        <taxon>Roseobacteraceae</taxon>
        <taxon>Celeribacter</taxon>
    </lineage>
</organism>
<dbReference type="InterPro" id="IPR036514">
    <property type="entry name" value="SGNH_hydro_sf"/>
</dbReference>
<protein>
    <submittedName>
        <fullName evidence="2">Lysophospholipase L1</fullName>
    </submittedName>
</protein>
<proteinExistence type="predicted"/>
<dbReference type="SUPFAM" id="SSF52266">
    <property type="entry name" value="SGNH hydrolase"/>
    <property type="match status" value="1"/>
</dbReference>
<dbReference type="STRING" id="588602.SAMN04487991_2262"/>
<dbReference type="CDD" id="cd00229">
    <property type="entry name" value="SGNH_hydrolase"/>
    <property type="match status" value="1"/>
</dbReference>
<dbReference type="Pfam" id="PF13472">
    <property type="entry name" value="Lipase_GDSL_2"/>
    <property type="match status" value="1"/>
</dbReference>
<gene>
    <name evidence="2" type="ORF">SAMN04487991_2262</name>
</gene>
<evidence type="ECO:0000313" key="2">
    <source>
        <dbReference type="EMBL" id="SFJ51523.1"/>
    </source>
</evidence>
<sequence>MQSRKRRVWPKLSSAFFPMPSRFAGLFSGRFPGGLSTLFLVLALAVSLIGDPLRAGEAAQVAETAETAHGAQESQGAPAASAAATARILTLGDSMMAWHGVSGASIADVLSVVLGEPVENRAIGGARIIYGLPITGAMGMKISKQYRGDKVDWVVINGGGNDLWLGCGCHKCDRKMARMIAADGTRGEIPRLVHQIRQTGANVVYLGYLRSPGVDSMIDACRDLGDEFEARVSAMAAQSDGVYFLDLSRLVPEGDRSFHGVDMIHPSKKGSRVIGEKLADLIRQIDKAR</sequence>
<feature type="domain" description="SGNH hydrolase-type esterase" evidence="1">
    <location>
        <begin position="91"/>
        <end position="272"/>
    </location>
</feature>
<reference evidence="3" key="1">
    <citation type="submission" date="2016-10" db="EMBL/GenBank/DDBJ databases">
        <authorList>
            <person name="Varghese N."/>
            <person name="Submissions S."/>
        </authorList>
    </citation>
    <scope>NUCLEOTIDE SEQUENCE [LARGE SCALE GENOMIC DNA]</scope>
    <source>
        <strain evidence="3">DSM 26471</strain>
    </source>
</reference>
<dbReference type="AlphaFoldDB" id="A0A1I3RY50"/>
<evidence type="ECO:0000313" key="3">
    <source>
        <dbReference type="Proteomes" id="UP000199630"/>
    </source>
</evidence>
<name>A0A1I3RY50_9RHOB</name>
<dbReference type="RefSeq" id="WP_245781186.1">
    <property type="nucleotide sequence ID" value="NZ_FORH01000004.1"/>
</dbReference>
<keyword evidence="3" id="KW-1185">Reference proteome</keyword>
<accession>A0A1I3RY50</accession>
<dbReference type="Gene3D" id="3.40.50.1110">
    <property type="entry name" value="SGNH hydrolase"/>
    <property type="match status" value="1"/>
</dbReference>
<dbReference type="InterPro" id="IPR013830">
    <property type="entry name" value="SGNH_hydro"/>
</dbReference>
<dbReference type="GO" id="GO:0016788">
    <property type="term" value="F:hydrolase activity, acting on ester bonds"/>
    <property type="evidence" value="ECO:0007669"/>
    <property type="project" value="UniProtKB-ARBA"/>
</dbReference>
<dbReference type="EMBL" id="FORH01000004">
    <property type="protein sequence ID" value="SFJ51523.1"/>
    <property type="molecule type" value="Genomic_DNA"/>
</dbReference>